<dbReference type="OrthoDB" id="342782at2"/>
<dbReference type="EMBL" id="QHCT01000001">
    <property type="protein sequence ID" value="RHX92506.1"/>
    <property type="molecule type" value="Genomic_DNA"/>
</dbReference>
<organism evidence="2 3">
    <name type="scientific">Leptospira stimsonii</name>
    <dbReference type="NCBI Taxonomy" id="2202203"/>
    <lineage>
        <taxon>Bacteria</taxon>
        <taxon>Pseudomonadati</taxon>
        <taxon>Spirochaetota</taxon>
        <taxon>Spirochaetia</taxon>
        <taxon>Leptospirales</taxon>
        <taxon>Leptospiraceae</taxon>
        <taxon>Leptospira</taxon>
    </lineage>
</organism>
<dbReference type="AlphaFoldDB" id="A0A396ZFM7"/>
<protein>
    <submittedName>
        <fullName evidence="2">Uncharacterized protein</fullName>
    </submittedName>
</protein>
<dbReference type="RefSeq" id="WP_118967340.1">
    <property type="nucleotide sequence ID" value="NZ_QHCT01000001.1"/>
</dbReference>
<name>A0A396ZFM7_9LEPT</name>
<accession>A0A396ZFM7</accession>
<feature type="region of interest" description="Disordered" evidence="1">
    <location>
        <begin position="631"/>
        <end position="659"/>
    </location>
</feature>
<feature type="compositionally biased region" description="Polar residues" evidence="1">
    <location>
        <begin position="635"/>
        <end position="650"/>
    </location>
</feature>
<dbReference type="Proteomes" id="UP000265798">
    <property type="component" value="Unassembled WGS sequence"/>
</dbReference>
<gene>
    <name evidence="2" type="ORF">DLM75_04785</name>
</gene>
<sequence length="674" mass="78174">MSKPVLNPALVAANSTQSAFLKVKKINEVVSYYLNDRLTHSVYKAVVSQTSYKNARSQNLFQVDSKVPEATELTPAEVVFHLKRLLEDGVALQFAYFCIDPATSELRLKPCYVAYPDAELGDLTRLYLSLIDLSINSILTYLETKPPLSKEILWEDLEADLKGENVQKLKLFFNPDSYFKPPYLNIPLNPEYAKDMITEITDGLIKKGRIREIPEYGYLIVKVKELQSLFELVDEYHQKKVFPKYKWAISDEFTTIAHEERIHKNDPSLAPTSSFGKRRADAIERALRSDSEKKQKQTFMGVTLIQSLNEEIEASLNHSYHDQIRTRFHEMSDHLSKQGGRWDKLVLFITDEEFRSFPGELKRLLTEDIHIAYSPWETKGITMHSFLRKEPETIKAIIKSLALVTSVEAWKILSIRNLIEQNEDSIRIIFKDDEFVKSYGKVLRKGYIEYFPWYFPILDLIGIAKLFQDVFFHSAKEKIRSEQSILRTKNRESAMKAEQAKIQEKLKEEERIKLLEQKSKLSEALNRFYFEKKFPPVLKDVLYEIQGFTPELIQQIIDREKFVLIPDPAGDKTDSILIYPSDESFRSRAREIHKTMSERKTILEHKLKTKEEELLNEKITKVVKYVDSWFASKPDQPTSSTKSLKVSASGESDDPYETFRKEISKAKGKEKISA</sequence>
<evidence type="ECO:0000313" key="2">
    <source>
        <dbReference type="EMBL" id="RHX92506.1"/>
    </source>
</evidence>
<reference evidence="3" key="1">
    <citation type="submission" date="2018-05" db="EMBL/GenBank/DDBJ databases">
        <title>Leptospira yasudae sp. nov. and Leptospira stimsonii sp. nov., two pathogenic species of the genus Leptospira isolated from environmental sources.</title>
        <authorList>
            <person name="Casanovas-Massana A."/>
            <person name="Hamond C."/>
            <person name="Santos L.A."/>
            <person name="Hacker K.P."/>
            <person name="Balassiano I."/>
            <person name="Medeiros M.A."/>
            <person name="Reis M.G."/>
            <person name="Ko A.I."/>
            <person name="Wunder E.A."/>
        </authorList>
    </citation>
    <scope>NUCLEOTIDE SEQUENCE [LARGE SCALE GENOMIC DNA]</scope>
    <source>
        <strain evidence="3">Yale</strain>
    </source>
</reference>
<evidence type="ECO:0000256" key="1">
    <source>
        <dbReference type="SAM" id="MobiDB-lite"/>
    </source>
</evidence>
<evidence type="ECO:0000313" key="3">
    <source>
        <dbReference type="Proteomes" id="UP000265798"/>
    </source>
</evidence>
<comment type="caution">
    <text evidence="2">The sequence shown here is derived from an EMBL/GenBank/DDBJ whole genome shotgun (WGS) entry which is preliminary data.</text>
</comment>
<proteinExistence type="predicted"/>